<protein>
    <submittedName>
        <fullName evidence="1">Uncharacterized protein</fullName>
    </submittedName>
</protein>
<dbReference type="EMBL" id="LVEN01000042">
    <property type="protein sequence ID" value="OCB70455.1"/>
    <property type="molecule type" value="Genomic_DNA"/>
</dbReference>
<dbReference type="Proteomes" id="UP000093343">
    <property type="component" value="Unassembled WGS sequence"/>
</dbReference>
<proteinExistence type="predicted"/>
<reference evidence="2" key="1">
    <citation type="submission" date="2016-03" db="EMBL/GenBank/DDBJ databases">
        <title>Draft genome sequence of Paenibacillus glacialis DSM 22343.</title>
        <authorList>
            <person name="Shin S.-K."/>
            <person name="Yi H."/>
        </authorList>
    </citation>
    <scope>NUCLEOTIDE SEQUENCE [LARGE SCALE GENOMIC DNA]</scope>
    <source>
        <strain evidence="2">CCUG 60099</strain>
    </source>
</reference>
<evidence type="ECO:0000313" key="1">
    <source>
        <dbReference type="EMBL" id="OCB70455.1"/>
    </source>
</evidence>
<accession>A0ABX2XE58</accession>
<organism evidence="1 2">
    <name type="scientific">Flavobacterium piscis</name>
    <dbReference type="NCBI Taxonomy" id="1114874"/>
    <lineage>
        <taxon>Bacteria</taxon>
        <taxon>Pseudomonadati</taxon>
        <taxon>Bacteroidota</taxon>
        <taxon>Flavobacteriia</taxon>
        <taxon>Flavobacteriales</taxon>
        <taxon>Flavobacteriaceae</taxon>
        <taxon>Flavobacterium</taxon>
    </lineage>
</organism>
<name>A0ABX2XE58_9FLAO</name>
<evidence type="ECO:0000313" key="2">
    <source>
        <dbReference type="Proteomes" id="UP000093343"/>
    </source>
</evidence>
<comment type="caution">
    <text evidence="1">The sequence shown here is derived from an EMBL/GenBank/DDBJ whole genome shotgun (WGS) entry which is preliminary data.</text>
</comment>
<sequence length="62" mass="7378">MPQIIKIKKIFKLCNKVFSQIWQIEQIFSFEESINNIFLKIDLLNLPNLREKTTHYKIAAAL</sequence>
<keyword evidence="2" id="KW-1185">Reference proteome</keyword>
<gene>
    <name evidence="1" type="ORF">FLP_17395</name>
</gene>